<dbReference type="PANTHER" id="PTHR30093:SF47">
    <property type="entry name" value="TYPE IV PILUS NON-CORE MINOR PILIN PILE"/>
    <property type="match status" value="1"/>
</dbReference>
<dbReference type="Gene3D" id="3.30.700.10">
    <property type="entry name" value="Glycoprotein, Type 4 Pilin"/>
    <property type="match status" value="1"/>
</dbReference>
<evidence type="ECO:0000256" key="2">
    <source>
        <dbReference type="SAM" id="Phobius"/>
    </source>
</evidence>
<dbReference type="AlphaFoldDB" id="E0Y023"/>
<evidence type="ECO:0000256" key="1">
    <source>
        <dbReference type="ARBA" id="ARBA00022481"/>
    </source>
</evidence>
<keyword evidence="2" id="KW-0472">Membrane</keyword>
<sequence length="67" mass="7392">MFAKGYTLVELMVVVAIIGILGSIAYPSYQSYTCDTYKAQAVADLRVCALQMDRYYSNSFSYLGAVS</sequence>
<accession>E0Y023</accession>
<dbReference type="GO" id="GO:0015627">
    <property type="term" value="C:type II protein secretion system complex"/>
    <property type="evidence" value="ECO:0007669"/>
    <property type="project" value="InterPro"/>
</dbReference>
<dbReference type="InterPro" id="IPR012902">
    <property type="entry name" value="N_methyl_site"/>
</dbReference>
<dbReference type="EMBL" id="GU474936">
    <property type="protein sequence ID" value="ADI20014.1"/>
    <property type="molecule type" value="Genomic_DNA"/>
</dbReference>
<evidence type="ECO:0008006" key="4">
    <source>
        <dbReference type="Google" id="ProtNLM"/>
    </source>
</evidence>
<dbReference type="InterPro" id="IPR045584">
    <property type="entry name" value="Pilin-like"/>
</dbReference>
<organism evidence="3">
    <name type="scientific">uncultured gamma proteobacterium EB000_65A11</name>
    <dbReference type="NCBI Taxonomy" id="710972"/>
    <lineage>
        <taxon>Bacteria</taxon>
        <taxon>Pseudomonadati</taxon>
        <taxon>Pseudomonadota</taxon>
        <taxon>Gammaproteobacteria</taxon>
        <taxon>environmental samples</taxon>
    </lineage>
</organism>
<dbReference type="NCBIfam" id="TIGR02532">
    <property type="entry name" value="IV_pilin_GFxxxE"/>
    <property type="match status" value="1"/>
</dbReference>
<protein>
    <recommendedName>
        <fullName evidence="4">Tfp pilus assembly protein PilE</fullName>
    </recommendedName>
</protein>
<dbReference type="SUPFAM" id="SSF54523">
    <property type="entry name" value="Pili subunits"/>
    <property type="match status" value="1"/>
</dbReference>
<proteinExistence type="predicted"/>
<keyword evidence="1" id="KW-0488">Methylation</keyword>
<dbReference type="PROSITE" id="PS00409">
    <property type="entry name" value="PROKAR_NTER_METHYL"/>
    <property type="match status" value="1"/>
</dbReference>
<name>E0Y023_9GAMM</name>
<dbReference type="PANTHER" id="PTHR30093">
    <property type="entry name" value="GENERAL SECRETION PATHWAY PROTEIN G"/>
    <property type="match status" value="1"/>
</dbReference>
<reference evidence="3" key="1">
    <citation type="journal article" date="2011" name="Environ. Microbiol.">
        <title>Time-series analyses of Monterey Bay coastal microbial picoplankton using a 'genome proxy' microarray.</title>
        <authorList>
            <person name="Rich V.I."/>
            <person name="Pham V.D."/>
            <person name="Eppley J."/>
            <person name="Shi Y."/>
            <person name="DeLong E.F."/>
        </authorList>
    </citation>
    <scope>NUCLEOTIDE SEQUENCE</scope>
</reference>
<dbReference type="PRINTS" id="PR00813">
    <property type="entry name" value="BCTERIALGSPG"/>
</dbReference>
<dbReference type="InterPro" id="IPR000983">
    <property type="entry name" value="Bac_GSPG_pilin"/>
</dbReference>
<dbReference type="Pfam" id="PF07963">
    <property type="entry name" value="N_methyl"/>
    <property type="match status" value="1"/>
</dbReference>
<keyword evidence="2" id="KW-1133">Transmembrane helix</keyword>
<dbReference type="GO" id="GO:0015628">
    <property type="term" value="P:protein secretion by the type II secretion system"/>
    <property type="evidence" value="ECO:0007669"/>
    <property type="project" value="InterPro"/>
</dbReference>
<keyword evidence="2" id="KW-0812">Transmembrane</keyword>
<feature type="transmembrane region" description="Helical" evidence="2">
    <location>
        <begin position="7"/>
        <end position="26"/>
    </location>
</feature>
<evidence type="ECO:0000313" key="3">
    <source>
        <dbReference type="EMBL" id="ADI20014.1"/>
    </source>
</evidence>